<accession>A0A542XRP9</accession>
<dbReference type="PANTHER" id="PTHR44054:SF1">
    <property type="entry name" value="SYNAPTIC VESICLE MEMBRANE PROTEIN VAT-1 HOMOLOG"/>
    <property type="match status" value="1"/>
</dbReference>
<dbReference type="AlphaFoldDB" id="A0A542XRP9"/>
<dbReference type="EMBL" id="VFOL01000001">
    <property type="protein sequence ID" value="TQL38333.1"/>
    <property type="molecule type" value="Genomic_DNA"/>
</dbReference>
<dbReference type="Gene3D" id="3.90.180.10">
    <property type="entry name" value="Medium-chain alcohol dehydrogenases, catalytic domain"/>
    <property type="match status" value="1"/>
</dbReference>
<dbReference type="InterPro" id="IPR020843">
    <property type="entry name" value="ER"/>
</dbReference>
<dbReference type="RefSeq" id="WP_012182963.1">
    <property type="nucleotide sequence ID" value="NZ_BOQM01000015.1"/>
</dbReference>
<comment type="caution">
    <text evidence="4">The sequence shown here is derived from an EMBL/GenBank/DDBJ whole genome shotgun (WGS) entry which is preliminary data.</text>
</comment>
<gene>
    <name evidence="3" type="primary">fadB5</name>
    <name evidence="4" type="ORF">FB564_3531</name>
    <name evidence="3" type="ORF">Sar04_22790</name>
</gene>
<dbReference type="InterPro" id="IPR013154">
    <property type="entry name" value="ADH-like_N"/>
</dbReference>
<dbReference type="SUPFAM" id="SSF51735">
    <property type="entry name" value="NAD(P)-binding Rossmann-fold domains"/>
    <property type="match status" value="1"/>
</dbReference>
<reference evidence="4 5" key="1">
    <citation type="submission" date="2019-06" db="EMBL/GenBank/DDBJ databases">
        <title>Sequencing the genomes of 1000 actinobacteria strains.</title>
        <authorList>
            <person name="Klenk H.-P."/>
        </authorList>
    </citation>
    <scope>NUCLEOTIDE SEQUENCE [LARGE SCALE GENOMIC DNA]</scope>
    <source>
        <strain evidence="4 5">DSM 44819</strain>
    </source>
</reference>
<evidence type="ECO:0000313" key="6">
    <source>
        <dbReference type="Proteomes" id="UP000677457"/>
    </source>
</evidence>
<dbReference type="InterPro" id="IPR036291">
    <property type="entry name" value="NAD(P)-bd_dom_sf"/>
</dbReference>
<dbReference type="Gene3D" id="3.40.50.720">
    <property type="entry name" value="NAD(P)-binding Rossmann-like Domain"/>
    <property type="match status" value="1"/>
</dbReference>
<evidence type="ECO:0000259" key="2">
    <source>
        <dbReference type="SMART" id="SM00829"/>
    </source>
</evidence>
<evidence type="ECO:0000313" key="4">
    <source>
        <dbReference type="EMBL" id="TQL38333.1"/>
    </source>
</evidence>
<evidence type="ECO:0000313" key="3">
    <source>
        <dbReference type="EMBL" id="GIM85497.1"/>
    </source>
</evidence>
<keyword evidence="6" id="KW-1185">Reference proteome</keyword>
<dbReference type="GO" id="GO:0016491">
    <property type="term" value="F:oxidoreductase activity"/>
    <property type="evidence" value="ECO:0007669"/>
    <property type="project" value="UniProtKB-KW"/>
</dbReference>
<dbReference type="GeneID" id="93772720"/>
<dbReference type="EMBL" id="BOQM01000015">
    <property type="protein sequence ID" value="GIM85497.1"/>
    <property type="molecule type" value="Genomic_DNA"/>
</dbReference>
<dbReference type="SUPFAM" id="SSF50129">
    <property type="entry name" value="GroES-like"/>
    <property type="match status" value="1"/>
</dbReference>
<protein>
    <submittedName>
        <fullName evidence="3 4">Oxidoreductase</fullName>
    </submittedName>
</protein>
<keyword evidence="1" id="KW-0560">Oxidoreductase</keyword>
<dbReference type="InterPro" id="IPR052100">
    <property type="entry name" value="SV-ATPase_mito-regulator"/>
</dbReference>
<proteinExistence type="predicted"/>
<feature type="domain" description="Enoyl reductase (ER)" evidence="2">
    <location>
        <begin position="10"/>
        <end position="337"/>
    </location>
</feature>
<dbReference type="PANTHER" id="PTHR44054">
    <property type="entry name" value="SYNAPTIC VESICLE MEMBRANE PROTEIN VAT-1 HOMOLOG-LIKE"/>
    <property type="match status" value="1"/>
</dbReference>
<organism evidence="4 5">
    <name type="scientific">Salinispora arenicola</name>
    <dbReference type="NCBI Taxonomy" id="168697"/>
    <lineage>
        <taxon>Bacteria</taxon>
        <taxon>Bacillati</taxon>
        <taxon>Actinomycetota</taxon>
        <taxon>Actinomycetes</taxon>
        <taxon>Micromonosporales</taxon>
        <taxon>Micromonosporaceae</taxon>
        <taxon>Salinispora</taxon>
    </lineage>
</organism>
<name>A0A542XRP9_SALAC</name>
<dbReference type="Pfam" id="PF13602">
    <property type="entry name" value="ADH_zinc_N_2"/>
    <property type="match status" value="1"/>
</dbReference>
<dbReference type="Proteomes" id="UP000677457">
    <property type="component" value="Unassembled WGS sequence"/>
</dbReference>
<dbReference type="SMART" id="SM00829">
    <property type="entry name" value="PKS_ER"/>
    <property type="match status" value="1"/>
</dbReference>
<dbReference type="InterPro" id="IPR011032">
    <property type="entry name" value="GroES-like_sf"/>
</dbReference>
<evidence type="ECO:0000313" key="5">
    <source>
        <dbReference type="Proteomes" id="UP000315983"/>
    </source>
</evidence>
<dbReference type="Proteomes" id="UP000315983">
    <property type="component" value="Unassembled WGS sequence"/>
</dbReference>
<dbReference type="OMA" id="LVHPVID"/>
<dbReference type="Pfam" id="PF08240">
    <property type="entry name" value="ADH_N"/>
    <property type="match status" value="1"/>
</dbReference>
<reference evidence="3 6" key="2">
    <citation type="submission" date="2021-03" db="EMBL/GenBank/DDBJ databases">
        <title>Whole genome shotgun sequence of Salinispora arenicola NBRC 105043.</title>
        <authorList>
            <person name="Komaki H."/>
            <person name="Tamura T."/>
        </authorList>
    </citation>
    <scope>NUCLEOTIDE SEQUENCE [LARGE SCALE GENOMIC DNA]</scope>
    <source>
        <strain evidence="3 6">NBRC 105043</strain>
    </source>
</reference>
<evidence type="ECO:0000256" key="1">
    <source>
        <dbReference type="ARBA" id="ARBA00023002"/>
    </source>
</evidence>
<sequence length="339" mass="36743">MRAVWITKSGGPEVLEVRESPDPQPDRGEVRIAVRACGLNFAEVMARQGLYPDAPKPPCVVGYEVAGVVDAVGAEVVGLEVGQRVLALVRFGGHADSVCVPASRVLPMPDGLGFTEGAALPVNYLTAYHMLFRVANLRPEARVLVHMAAGGVGIAVLQLCRTVPGVVTFGTASAAKHDVLREEGCTHPIDYRTEDYVTRVRELTDGEGLDLVLDSLGGRDWKRGMGLLRPVGQLVAYGFANLAAGERRRIRRLVGQITGVPLLTPLGMMDRNRTVSGVNLGQLWDRSDLLREELTALLDLWRTGAITPRIDHVYPFEDAAAAHRRIGERRNVGKVVLVP</sequence>
<dbReference type="CDD" id="cd08275">
    <property type="entry name" value="MDR3"/>
    <property type="match status" value="1"/>
</dbReference>